<evidence type="ECO:0000256" key="6">
    <source>
        <dbReference type="ARBA" id="ARBA00023295"/>
    </source>
</evidence>
<name>A0AAN7JN05_9MYRT</name>
<proteinExistence type="inferred from homology"/>
<protein>
    <recommendedName>
        <fullName evidence="3">beta-glucosidase</fullName>
        <ecNumber evidence="3">3.2.1.21</ecNumber>
    </recommendedName>
</protein>
<dbReference type="GO" id="GO:0009251">
    <property type="term" value="P:glucan catabolic process"/>
    <property type="evidence" value="ECO:0007669"/>
    <property type="project" value="TreeGrafter"/>
</dbReference>
<dbReference type="EC" id="3.2.1.21" evidence="3"/>
<keyword evidence="4 7" id="KW-0732">Signal</keyword>
<evidence type="ECO:0000256" key="2">
    <source>
        <dbReference type="ARBA" id="ARBA00005336"/>
    </source>
</evidence>
<dbReference type="InterPro" id="IPR051915">
    <property type="entry name" value="Cellulose_Degrad_GH3"/>
</dbReference>
<dbReference type="PANTHER" id="PTHR30620">
    <property type="entry name" value="PERIPLASMIC BETA-GLUCOSIDASE-RELATED"/>
    <property type="match status" value="1"/>
</dbReference>
<dbReference type="Gene3D" id="3.20.20.300">
    <property type="entry name" value="Glycoside hydrolase, family 3, N-terminal domain"/>
    <property type="match status" value="1"/>
</dbReference>
<keyword evidence="9" id="KW-1185">Reference proteome</keyword>
<dbReference type="EMBL" id="JAXIOK010000018">
    <property type="protein sequence ID" value="KAK4750284.1"/>
    <property type="molecule type" value="Genomic_DNA"/>
</dbReference>
<feature type="signal peptide" evidence="7">
    <location>
        <begin position="1"/>
        <end position="24"/>
    </location>
</feature>
<dbReference type="InterPro" id="IPR017853">
    <property type="entry name" value="GH"/>
</dbReference>
<comment type="caution">
    <text evidence="8">The sequence shown here is derived from an EMBL/GenBank/DDBJ whole genome shotgun (WGS) entry which is preliminary data.</text>
</comment>
<evidence type="ECO:0000256" key="1">
    <source>
        <dbReference type="ARBA" id="ARBA00000448"/>
    </source>
</evidence>
<accession>A0AAN7JN05</accession>
<sequence length="150" mass="16671">MGRKSITPTLTGLVILMCCSAVLGLGSVKHEELDTARYMDPSSKVEDRVQDLLKRMTLAEKIGQMMTQTGRLNASKEVMKKLFIATYQEFTIHIDGSGKEEGHHPMSGIHDVVSRILRVKFSMGRFESPLAADNSLAYKLGCQVSFIHDI</sequence>
<evidence type="ECO:0000256" key="3">
    <source>
        <dbReference type="ARBA" id="ARBA00012744"/>
    </source>
</evidence>
<evidence type="ECO:0000256" key="4">
    <source>
        <dbReference type="ARBA" id="ARBA00022729"/>
    </source>
</evidence>
<dbReference type="SUPFAM" id="SSF51445">
    <property type="entry name" value="(Trans)glycosidases"/>
    <property type="match status" value="1"/>
</dbReference>
<evidence type="ECO:0000256" key="7">
    <source>
        <dbReference type="SAM" id="SignalP"/>
    </source>
</evidence>
<organism evidence="8 9">
    <name type="scientific">Trapa incisa</name>
    <dbReference type="NCBI Taxonomy" id="236973"/>
    <lineage>
        <taxon>Eukaryota</taxon>
        <taxon>Viridiplantae</taxon>
        <taxon>Streptophyta</taxon>
        <taxon>Embryophyta</taxon>
        <taxon>Tracheophyta</taxon>
        <taxon>Spermatophyta</taxon>
        <taxon>Magnoliopsida</taxon>
        <taxon>eudicotyledons</taxon>
        <taxon>Gunneridae</taxon>
        <taxon>Pentapetalae</taxon>
        <taxon>rosids</taxon>
        <taxon>malvids</taxon>
        <taxon>Myrtales</taxon>
        <taxon>Lythraceae</taxon>
        <taxon>Trapa</taxon>
    </lineage>
</organism>
<evidence type="ECO:0000256" key="5">
    <source>
        <dbReference type="ARBA" id="ARBA00022801"/>
    </source>
</evidence>
<dbReference type="PANTHER" id="PTHR30620:SF16">
    <property type="entry name" value="LYSOSOMAL BETA GLUCOSIDASE"/>
    <property type="match status" value="1"/>
</dbReference>
<feature type="chain" id="PRO_5042919115" description="beta-glucosidase" evidence="7">
    <location>
        <begin position="25"/>
        <end position="150"/>
    </location>
</feature>
<evidence type="ECO:0000313" key="8">
    <source>
        <dbReference type="EMBL" id="KAK4750284.1"/>
    </source>
</evidence>
<dbReference type="Proteomes" id="UP001345219">
    <property type="component" value="Chromosome 21"/>
</dbReference>
<dbReference type="AlphaFoldDB" id="A0AAN7JN05"/>
<reference evidence="8 9" key="1">
    <citation type="journal article" date="2023" name="Hortic Res">
        <title>Pangenome of water caltrop reveals structural variations and asymmetric subgenome divergence after allopolyploidization.</title>
        <authorList>
            <person name="Zhang X."/>
            <person name="Chen Y."/>
            <person name="Wang L."/>
            <person name="Yuan Y."/>
            <person name="Fang M."/>
            <person name="Shi L."/>
            <person name="Lu R."/>
            <person name="Comes H.P."/>
            <person name="Ma Y."/>
            <person name="Chen Y."/>
            <person name="Huang G."/>
            <person name="Zhou Y."/>
            <person name="Zheng Z."/>
            <person name="Qiu Y."/>
        </authorList>
    </citation>
    <scope>NUCLEOTIDE SEQUENCE [LARGE SCALE GENOMIC DNA]</scope>
    <source>
        <tissue evidence="8">Roots</tissue>
    </source>
</reference>
<keyword evidence="6" id="KW-0326">Glycosidase</keyword>
<comment type="catalytic activity">
    <reaction evidence="1">
        <text>Hydrolysis of terminal, non-reducing beta-D-glucosyl residues with release of beta-D-glucose.</text>
        <dbReference type="EC" id="3.2.1.21"/>
    </reaction>
</comment>
<dbReference type="InterPro" id="IPR036962">
    <property type="entry name" value="Glyco_hydro_3_N_sf"/>
</dbReference>
<comment type="similarity">
    <text evidence="2">Belongs to the glycosyl hydrolase 3 family.</text>
</comment>
<evidence type="ECO:0000313" key="9">
    <source>
        <dbReference type="Proteomes" id="UP001345219"/>
    </source>
</evidence>
<keyword evidence="5" id="KW-0378">Hydrolase</keyword>
<gene>
    <name evidence="8" type="ORF">SAY87_027733</name>
</gene>
<dbReference type="GO" id="GO:0008422">
    <property type="term" value="F:beta-glucosidase activity"/>
    <property type="evidence" value="ECO:0007669"/>
    <property type="project" value="UniProtKB-EC"/>
</dbReference>